<dbReference type="WBParaSite" id="PEQ_0000146901-mRNA-1">
    <property type="protein sequence ID" value="PEQ_0000146901-mRNA-1"/>
    <property type="gene ID" value="PEQ_0000146901"/>
</dbReference>
<name>A0A914R4D2_PAREQ</name>
<dbReference type="Proteomes" id="UP000887564">
    <property type="component" value="Unplaced"/>
</dbReference>
<evidence type="ECO:0000313" key="1">
    <source>
        <dbReference type="Proteomes" id="UP000887564"/>
    </source>
</evidence>
<proteinExistence type="predicted"/>
<dbReference type="AlphaFoldDB" id="A0A914R4D2"/>
<accession>A0A914R4D2</accession>
<keyword evidence="1" id="KW-1185">Reference proteome</keyword>
<evidence type="ECO:0000313" key="2">
    <source>
        <dbReference type="WBParaSite" id="PEQ_0000146901-mRNA-1"/>
    </source>
</evidence>
<sequence length="90" mass="10363">MSTYVLVATLDATKEDGWFEALRQLIAHLQDRRVWMPEFRLSSNPSDVDYSAADYVTKMQLQTDNEPPALRFVDYRRLVPILALIVSSLC</sequence>
<protein>
    <submittedName>
        <fullName evidence="2">PH domain-containing protein</fullName>
    </submittedName>
</protein>
<organism evidence="1 2">
    <name type="scientific">Parascaris equorum</name>
    <name type="common">Equine roundworm</name>
    <dbReference type="NCBI Taxonomy" id="6256"/>
    <lineage>
        <taxon>Eukaryota</taxon>
        <taxon>Metazoa</taxon>
        <taxon>Ecdysozoa</taxon>
        <taxon>Nematoda</taxon>
        <taxon>Chromadorea</taxon>
        <taxon>Rhabditida</taxon>
        <taxon>Spirurina</taxon>
        <taxon>Ascaridomorpha</taxon>
        <taxon>Ascaridoidea</taxon>
        <taxon>Ascarididae</taxon>
        <taxon>Parascaris</taxon>
    </lineage>
</organism>
<reference evidence="2" key="1">
    <citation type="submission" date="2022-11" db="UniProtKB">
        <authorList>
            <consortium name="WormBaseParasite"/>
        </authorList>
    </citation>
    <scope>IDENTIFICATION</scope>
</reference>